<dbReference type="AlphaFoldDB" id="A0A1H9VPX4"/>
<proteinExistence type="predicted"/>
<organism evidence="2 3">
    <name type="scientific">Salipaludibacillus aurantiacus</name>
    <dbReference type="NCBI Taxonomy" id="1601833"/>
    <lineage>
        <taxon>Bacteria</taxon>
        <taxon>Bacillati</taxon>
        <taxon>Bacillota</taxon>
        <taxon>Bacilli</taxon>
        <taxon>Bacillales</taxon>
        <taxon>Bacillaceae</taxon>
    </lineage>
</organism>
<dbReference type="EMBL" id="FOGT01000012">
    <property type="protein sequence ID" value="SES23796.1"/>
    <property type="molecule type" value="Genomic_DNA"/>
</dbReference>
<evidence type="ECO:0000256" key="1">
    <source>
        <dbReference type="SAM" id="Phobius"/>
    </source>
</evidence>
<evidence type="ECO:0000313" key="2">
    <source>
        <dbReference type="EMBL" id="SES23796.1"/>
    </source>
</evidence>
<feature type="transmembrane region" description="Helical" evidence="1">
    <location>
        <begin position="55"/>
        <end position="72"/>
    </location>
</feature>
<feature type="transmembrane region" description="Helical" evidence="1">
    <location>
        <begin position="31"/>
        <end position="50"/>
    </location>
</feature>
<dbReference type="RefSeq" id="WP_245733124.1">
    <property type="nucleotide sequence ID" value="NZ_FOGT01000012.1"/>
</dbReference>
<keyword evidence="3" id="KW-1185">Reference proteome</keyword>
<feature type="transmembrane region" description="Helical" evidence="1">
    <location>
        <begin position="351"/>
        <end position="374"/>
    </location>
</feature>
<feature type="transmembrane region" description="Helical" evidence="1">
    <location>
        <begin position="132"/>
        <end position="152"/>
    </location>
</feature>
<protein>
    <submittedName>
        <fullName evidence="2">Uncharacterized protein</fullName>
    </submittedName>
</protein>
<gene>
    <name evidence="2" type="ORF">SAMN05518684_11212</name>
</gene>
<feature type="transmembrane region" description="Helical" evidence="1">
    <location>
        <begin position="92"/>
        <end position="111"/>
    </location>
</feature>
<feature type="transmembrane region" description="Helical" evidence="1">
    <location>
        <begin position="319"/>
        <end position="344"/>
    </location>
</feature>
<dbReference type="STRING" id="1601833.SAMN05518684_11212"/>
<keyword evidence="1" id="KW-1133">Transmembrane helix</keyword>
<feature type="transmembrane region" description="Helical" evidence="1">
    <location>
        <begin position="246"/>
        <end position="269"/>
    </location>
</feature>
<reference evidence="3" key="1">
    <citation type="submission" date="2016-10" db="EMBL/GenBank/DDBJ databases">
        <authorList>
            <person name="Varghese N."/>
            <person name="Submissions S."/>
        </authorList>
    </citation>
    <scope>NUCLEOTIDE SEQUENCE [LARGE SCALE GENOMIC DNA]</scope>
    <source>
        <strain evidence="3">S9</strain>
    </source>
</reference>
<feature type="transmembrane region" description="Helical" evidence="1">
    <location>
        <begin position="394"/>
        <end position="414"/>
    </location>
</feature>
<accession>A0A1H9VPX4</accession>
<evidence type="ECO:0000313" key="3">
    <source>
        <dbReference type="Proteomes" id="UP000198571"/>
    </source>
</evidence>
<feature type="transmembrane region" description="Helical" evidence="1">
    <location>
        <begin position="203"/>
        <end position="226"/>
    </location>
</feature>
<keyword evidence="1" id="KW-0472">Membrane</keyword>
<name>A0A1H9VPX4_9BACI</name>
<feature type="transmembrane region" description="Helical" evidence="1">
    <location>
        <begin position="172"/>
        <end position="196"/>
    </location>
</feature>
<feature type="transmembrane region" description="Helical" evidence="1">
    <location>
        <begin position="7"/>
        <end position="25"/>
    </location>
</feature>
<sequence length="458" mass="50451">MAIYSRLFGLLGILCYITSIIYLISQFYPNVWLVHTYSVFGAVLLFFAVLAITGLTRVVVLTLLAAGSYVFFTSETGLQPVLHGFGQNMNLLTLFLLIPLIGTFMSTAGYLSALKEKVKERERQGGRHPYRLSYLLIATIGALLNFGSLAIVKRIADESFSSFQEKKLTLHIMRAFAFCMLWSPYFVNVGLVLVLFDVSWFDIGGYGMILGVIYMAVSVVMLPHISFADDPYVSQESTVSASYTGASLHSLFIFSIVLVGLSFLLDYLLAVNMLTVVSLLAVVLPFIWAAFSKILRAFIQDVYEQAEGSFSRLKNELAVFISAGYFGLALAYTELGEIISSVLFQISFGSVYLFTVFVMLIAILLAQIGIHPIIIVIGIGSSLTPSTFGVSPQYIALTLLLAWTMATQLSPFSGQVLMSSKLMNTPAPVIARQNAPFISICFVILSLVLYSFHFTGWL</sequence>
<keyword evidence="1" id="KW-0812">Transmembrane</keyword>
<dbReference type="Proteomes" id="UP000198571">
    <property type="component" value="Unassembled WGS sequence"/>
</dbReference>
<feature type="transmembrane region" description="Helical" evidence="1">
    <location>
        <begin position="276"/>
        <end position="299"/>
    </location>
</feature>
<feature type="transmembrane region" description="Helical" evidence="1">
    <location>
        <begin position="435"/>
        <end position="453"/>
    </location>
</feature>